<evidence type="ECO:0000313" key="3">
    <source>
        <dbReference type="Proteomes" id="UP000596661"/>
    </source>
</evidence>
<dbReference type="EMBL" id="UZAU01000804">
    <property type="status" value="NOT_ANNOTATED_CDS"/>
    <property type="molecule type" value="Genomic_DNA"/>
</dbReference>
<dbReference type="Proteomes" id="UP000596661">
    <property type="component" value="Unassembled WGS sequence"/>
</dbReference>
<dbReference type="AlphaFoldDB" id="A0A803QNX6"/>
<dbReference type="Gramene" id="evm.model.10.465">
    <property type="protein sequence ID" value="cds.evm.model.10.465"/>
    <property type="gene ID" value="evm.TU.10.465"/>
</dbReference>
<keyword evidence="1" id="KW-0472">Membrane</keyword>
<name>A0A803QNX6_CANSA</name>
<accession>A0A803QNX6</accession>
<organism evidence="2 3">
    <name type="scientific">Cannabis sativa</name>
    <name type="common">Hemp</name>
    <name type="synonym">Marijuana</name>
    <dbReference type="NCBI Taxonomy" id="3483"/>
    <lineage>
        <taxon>Eukaryota</taxon>
        <taxon>Viridiplantae</taxon>
        <taxon>Streptophyta</taxon>
        <taxon>Embryophyta</taxon>
        <taxon>Tracheophyta</taxon>
        <taxon>Spermatophyta</taxon>
        <taxon>Magnoliopsida</taxon>
        <taxon>eudicotyledons</taxon>
        <taxon>Gunneridae</taxon>
        <taxon>Pentapetalae</taxon>
        <taxon>rosids</taxon>
        <taxon>fabids</taxon>
        <taxon>Rosales</taxon>
        <taxon>Cannabaceae</taxon>
        <taxon>Cannabis</taxon>
    </lineage>
</organism>
<evidence type="ECO:0000256" key="1">
    <source>
        <dbReference type="SAM" id="Phobius"/>
    </source>
</evidence>
<dbReference type="EnsemblPlants" id="evm.model.10.465">
    <property type="protein sequence ID" value="cds.evm.model.10.465"/>
    <property type="gene ID" value="evm.TU.10.465"/>
</dbReference>
<keyword evidence="1" id="KW-0812">Transmembrane</keyword>
<reference evidence="2" key="1">
    <citation type="submission" date="2021-03" db="UniProtKB">
        <authorList>
            <consortium name="EnsemblPlants"/>
        </authorList>
    </citation>
    <scope>IDENTIFICATION</scope>
</reference>
<proteinExistence type="predicted"/>
<feature type="transmembrane region" description="Helical" evidence="1">
    <location>
        <begin position="15"/>
        <end position="35"/>
    </location>
</feature>
<protein>
    <submittedName>
        <fullName evidence="2">Uncharacterized protein</fullName>
    </submittedName>
</protein>
<sequence>MFHFIYGPTWSKATFVLPTFCINFSVESALVILLLEMVLKVTSTGLAFSPLWHLTGPKVYRGPPPSKCPMAIPPSNCNQSMGGSFSSLCVGTFAPCPRGHVFASSIIGCSGSKATYGLHTFVV</sequence>
<keyword evidence="1" id="KW-1133">Transmembrane helix</keyword>
<evidence type="ECO:0000313" key="2">
    <source>
        <dbReference type="EnsemblPlants" id="cds.evm.model.10.465"/>
    </source>
</evidence>
<keyword evidence="3" id="KW-1185">Reference proteome</keyword>